<dbReference type="PANTHER" id="PTHR10151">
    <property type="entry name" value="ECTONUCLEOTIDE PYROPHOSPHATASE/PHOSPHODIESTERASE"/>
    <property type="match status" value="1"/>
</dbReference>
<gene>
    <name evidence="2" type="ORF">GCM10009843_24280</name>
</gene>
<dbReference type="InterPro" id="IPR002591">
    <property type="entry name" value="Phosphodiest/P_Trfase"/>
</dbReference>
<keyword evidence="3" id="KW-1185">Reference proteome</keyword>
<name>A0ABN2YES2_9ACTN</name>
<accession>A0ABN2YES2</accession>
<dbReference type="SUPFAM" id="SSF53649">
    <property type="entry name" value="Alkaline phosphatase-like"/>
    <property type="match status" value="1"/>
</dbReference>
<protein>
    <recommendedName>
        <fullName evidence="4">Sulfatase-like hydrolase/transferase</fullName>
    </recommendedName>
</protein>
<dbReference type="InterPro" id="IPR017850">
    <property type="entry name" value="Alkaline_phosphatase_core_sf"/>
</dbReference>
<dbReference type="Pfam" id="PF01663">
    <property type="entry name" value="Phosphodiest"/>
    <property type="match status" value="1"/>
</dbReference>
<dbReference type="Proteomes" id="UP001500575">
    <property type="component" value="Unassembled WGS sequence"/>
</dbReference>
<comment type="caution">
    <text evidence="2">The sequence shown here is derived from an EMBL/GenBank/DDBJ whole genome shotgun (WGS) entry which is preliminary data.</text>
</comment>
<keyword evidence="1" id="KW-0732">Signal</keyword>
<reference evidence="2 3" key="1">
    <citation type="journal article" date="2019" name="Int. J. Syst. Evol. Microbiol.">
        <title>The Global Catalogue of Microorganisms (GCM) 10K type strain sequencing project: providing services to taxonomists for standard genome sequencing and annotation.</title>
        <authorList>
            <consortium name="The Broad Institute Genomics Platform"/>
            <consortium name="The Broad Institute Genome Sequencing Center for Infectious Disease"/>
            <person name="Wu L."/>
            <person name="Ma J."/>
        </authorList>
    </citation>
    <scope>NUCLEOTIDE SEQUENCE [LARGE SCALE GENOMIC DNA]</scope>
    <source>
        <strain evidence="2 3">JCM 16021</strain>
    </source>
</reference>
<evidence type="ECO:0000313" key="3">
    <source>
        <dbReference type="Proteomes" id="UP001500575"/>
    </source>
</evidence>
<proteinExistence type="predicted"/>
<feature type="signal peptide" evidence="1">
    <location>
        <begin position="1"/>
        <end position="29"/>
    </location>
</feature>
<feature type="chain" id="PRO_5045744237" description="Sulfatase-like hydrolase/transferase" evidence="1">
    <location>
        <begin position="30"/>
        <end position="351"/>
    </location>
</feature>
<dbReference type="Gene3D" id="3.40.720.10">
    <property type="entry name" value="Alkaline Phosphatase, subunit A"/>
    <property type="match status" value="1"/>
</dbReference>
<sequence length="351" mass="36897">MARTPRMLTAALTTGLLGLGAVASAPATAHLDAGLSTRLAGPGAGPSSPVRQVVVISLDGLTPRALTRLGRAGTPVLHRMMRKGASTLNARTAYELTVTLPNHTSMVTGRRIAAADGGHGVTWNDDRLRPATVQEAAGGPVESVFSAVHAAGLGTALLSSKTKFTLWQRSWPASFDYVKIREERDKAIARSAVADVLGFDRALTFVHLGKTDKKGHAHGWMSPEYLAAVRDSDARVGEILAAIETAGESSETLVVVTADHGGVRRDHSDASRLVNYRIPFLVVGPGVPARTDLYALNPTYLDPGRSRPTYDASPQPIRNGAVANLVTDVLGLAAVPGSQIDAAQDLEVFAP</sequence>
<dbReference type="RefSeq" id="WP_344303991.1">
    <property type="nucleotide sequence ID" value="NZ_BAAAQQ010000011.1"/>
</dbReference>
<dbReference type="PANTHER" id="PTHR10151:SF120">
    <property type="entry name" value="BIS(5'-ADENOSYL)-TRIPHOSPHATASE"/>
    <property type="match status" value="1"/>
</dbReference>
<evidence type="ECO:0000256" key="1">
    <source>
        <dbReference type="SAM" id="SignalP"/>
    </source>
</evidence>
<dbReference type="EMBL" id="BAAAQQ010000011">
    <property type="protein sequence ID" value="GAA2126064.1"/>
    <property type="molecule type" value="Genomic_DNA"/>
</dbReference>
<evidence type="ECO:0008006" key="4">
    <source>
        <dbReference type="Google" id="ProtNLM"/>
    </source>
</evidence>
<evidence type="ECO:0000313" key="2">
    <source>
        <dbReference type="EMBL" id="GAA2126064.1"/>
    </source>
</evidence>
<organism evidence="2 3">
    <name type="scientific">Nocardioides bigeumensis</name>
    <dbReference type="NCBI Taxonomy" id="433657"/>
    <lineage>
        <taxon>Bacteria</taxon>
        <taxon>Bacillati</taxon>
        <taxon>Actinomycetota</taxon>
        <taxon>Actinomycetes</taxon>
        <taxon>Propionibacteriales</taxon>
        <taxon>Nocardioidaceae</taxon>
        <taxon>Nocardioides</taxon>
    </lineage>
</organism>